<dbReference type="Gene3D" id="3.20.20.80">
    <property type="entry name" value="Glycosidases"/>
    <property type="match status" value="1"/>
</dbReference>
<feature type="signal peptide" evidence="5">
    <location>
        <begin position="1"/>
        <end position="26"/>
    </location>
</feature>
<keyword evidence="4" id="KW-0624">Polysaccharide degradation</keyword>
<keyword evidence="2 7" id="KW-0378">Hydrolase</keyword>
<dbReference type="EMBL" id="JBAMMX010000005">
    <property type="protein sequence ID" value="KAK6939991.1"/>
    <property type="molecule type" value="Genomic_DNA"/>
</dbReference>
<dbReference type="PROSITE" id="PS51760">
    <property type="entry name" value="GH10_2"/>
    <property type="match status" value="1"/>
</dbReference>
<gene>
    <name evidence="7" type="ORF">RJ641_029522</name>
</gene>
<dbReference type="SUPFAM" id="SSF51445">
    <property type="entry name" value="(Trans)glycosidases"/>
    <property type="match status" value="1"/>
</dbReference>
<dbReference type="AlphaFoldDB" id="A0AAN8ZJB6"/>
<feature type="chain" id="PRO_5042963456" evidence="5">
    <location>
        <begin position="27"/>
        <end position="533"/>
    </location>
</feature>
<name>A0AAN8ZJB6_9MAGN</name>
<reference evidence="7 8" key="1">
    <citation type="submission" date="2023-12" db="EMBL/GenBank/DDBJ databases">
        <title>A high-quality genome assembly for Dillenia turbinata (Dilleniales).</title>
        <authorList>
            <person name="Chanderbali A."/>
        </authorList>
    </citation>
    <scope>NUCLEOTIDE SEQUENCE [LARGE SCALE GENOMIC DNA]</scope>
    <source>
        <strain evidence="7">LSX21</strain>
        <tissue evidence="7">Leaf</tissue>
    </source>
</reference>
<evidence type="ECO:0000259" key="6">
    <source>
        <dbReference type="PROSITE" id="PS51760"/>
    </source>
</evidence>
<dbReference type="GO" id="GO:0031176">
    <property type="term" value="F:endo-1,4-beta-xylanase activity"/>
    <property type="evidence" value="ECO:0007669"/>
    <property type="project" value="UniProtKB-ARBA"/>
</dbReference>
<organism evidence="7 8">
    <name type="scientific">Dillenia turbinata</name>
    <dbReference type="NCBI Taxonomy" id="194707"/>
    <lineage>
        <taxon>Eukaryota</taxon>
        <taxon>Viridiplantae</taxon>
        <taxon>Streptophyta</taxon>
        <taxon>Embryophyta</taxon>
        <taxon>Tracheophyta</taxon>
        <taxon>Spermatophyta</taxon>
        <taxon>Magnoliopsida</taxon>
        <taxon>eudicotyledons</taxon>
        <taxon>Gunneridae</taxon>
        <taxon>Pentapetalae</taxon>
        <taxon>Dilleniales</taxon>
        <taxon>Dilleniaceae</taxon>
        <taxon>Dillenia</taxon>
    </lineage>
</organism>
<evidence type="ECO:0000256" key="3">
    <source>
        <dbReference type="ARBA" id="ARBA00023277"/>
    </source>
</evidence>
<dbReference type="InterPro" id="IPR001000">
    <property type="entry name" value="GH10_dom"/>
</dbReference>
<dbReference type="InterPro" id="IPR017853">
    <property type="entry name" value="GH"/>
</dbReference>
<evidence type="ECO:0000256" key="2">
    <source>
        <dbReference type="ARBA" id="ARBA00022801"/>
    </source>
</evidence>
<evidence type="ECO:0000313" key="8">
    <source>
        <dbReference type="Proteomes" id="UP001370490"/>
    </source>
</evidence>
<evidence type="ECO:0000313" key="7">
    <source>
        <dbReference type="EMBL" id="KAK6939991.1"/>
    </source>
</evidence>
<dbReference type="Pfam" id="PF00331">
    <property type="entry name" value="Glyco_hydro_10"/>
    <property type="match status" value="1"/>
</dbReference>
<comment type="caution">
    <text evidence="7">The sequence shown here is derived from an EMBL/GenBank/DDBJ whole genome shotgun (WGS) entry which is preliminary data.</text>
</comment>
<dbReference type="SMART" id="SM00633">
    <property type="entry name" value="Glyco_10"/>
    <property type="match status" value="1"/>
</dbReference>
<accession>A0AAN8ZJB6</accession>
<protein>
    <submittedName>
        <fullName evidence="7">Glycoside hydrolase family 10 domain</fullName>
    </submittedName>
</protein>
<evidence type="ECO:0000256" key="4">
    <source>
        <dbReference type="ARBA" id="ARBA00023326"/>
    </source>
</evidence>
<feature type="domain" description="GH10" evidence="6">
    <location>
        <begin position="180"/>
        <end position="483"/>
    </location>
</feature>
<evidence type="ECO:0000256" key="5">
    <source>
        <dbReference type="SAM" id="SignalP"/>
    </source>
</evidence>
<evidence type="ECO:0000256" key="1">
    <source>
        <dbReference type="ARBA" id="ARBA00007495"/>
    </source>
</evidence>
<dbReference type="PANTHER" id="PTHR31490:SF52">
    <property type="entry name" value="ENDO-1,4-BETA-XYLANASE 5-RELATED"/>
    <property type="match status" value="1"/>
</dbReference>
<keyword evidence="3" id="KW-0119">Carbohydrate metabolism</keyword>
<keyword evidence="8" id="KW-1185">Reference proteome</keyword>
<dbReference type="Proteomes" id="UP001370490">
    <property type="component" value="Unassembled WGS sequence"/>
</dbReference>
<proteinExistence type="inferred from homology"/>
<comment type="similarity">
    <text evidence="1">Belongs to the glycosyl hydrolase 10 (cellulase F) family.</text>
</comment>
<keyword evidence="5" id="KW-0732">Signal</keyword>
<dbReference type="PANTHER" id="PTHR31490">
    <property type="entry name" value="GLYCOSYL HYDROLASE"/>
    <property type="match status" value="1"/>
</dbReference>
<dbReference type="GO" id="GO:0000272">
    <property type="term" value="P:polysaccharide catabolic process"/>
    <property type="evidence" value="ECO:0007669"/>
    <property type="project" value="UniProtKB-KW"/>
</dbReference>
<sequence length="533" mass="60062">MKKLTETCTLVLLAIILFISGHHIEASFYDYAATTECLEEAQAAQYGGGTLFNRTFLQSSRKSLNHGASGKRTMDVTWVQVSEGRQTVTVKFKGYNGETIPGGTVIAKAGCWSMLKGGVVVNSTEFFKIYYQGENPGVEIKVVNESLQGFTKEQWRAQQNESIERIRKRNLRVEVVYANSTPVVGARVIFKQSWKAFPLGCSMNKDILANKEYQEWFAARFKVTAFNNEMKWYSTEKKQGQENYTIPDAMVRFCKENDIGIRGHNIFWDNPIEQPEWVKHLSPADLQKAAQKRINSIVSRYKGQVIGWDVMNENLHFHFFEDMLGENASATYYSLASELDPDATMFMNEYNTIEQSGDGAATPHKYLDKLREIQSFPQNASSLKAGIGLESRFGSGPPNLPYMRSALDILGSTGLPLWLTELDIKGQGLEEAEYFEDILREGFSHPSVEGIVTWARLFDEQKSLSDVVDKLIAKWQTRKLDKSTDDRGSFVASLFLGGYNVTITVPATKSSYHLTLVLQDIPPGWPVVIHIPE</sequence>
<dbReference type="InterPro" id="IPR044846">
    <property type="entry name" value="GH10"/>
</dbReference>